<dbReference type="AlphaFoldDB" id="A0A834WZB6"/>
<evidence type="ECO:0000256" key="1">
    <source>
        <dbReference type="SAM" id="MobiDB-lite"/>
    </source>
</evidence>
<name>A0A834WZB6_9FABA</name>
<gene>
    <name evidence="2" type="ORF">G2W53_010125</name>
</gene>
<feature type="region of interest" description="Disordered" evidence="1">
    <location>
        <begin position="96"/>
        <end position="120"/>
    </location>
</feature>
<reference evidence="2" key="1">
    <citation type="submission" date="2020-09" db="EMBL/GenBank/DDBJ databases">
        <title>Genome-Enabled Discovery of Anthraquinone Biosynthesis in Senna tora.</title>
        <authorList>
            <person name="Kang S.-H."/>
            <person name="Pandey R.P."/>
            <person name="Lee C.-M."/>
            <person name="Sim J.-S."/>
            <person name="Jeong J.-T."/>
            <person name="Choi B.-S."/>
            <person name="Jung M."/>
            <person name="Ginzburg D."/>
            <person name="Zhao K."/>
            <person name="Won S.Y."/>
            <person name="Oh T.-J."/>
            <person name="Yu Y."/>
            <person name="Kim N.-H."/>
            <person name="Lee O.R."/>
            <person name="Lee T.-H."/>
            <person name="Bashyal P."/>
            <person name="Kim T.-S."/>
            <person name="Lee W.-H."/>
            <person name="Kawkins C."/>
            <person name="Kim C.-K."/>
            <person name="Kim J.S."/>
            <person name="Ahn B.O."/>
            <person name="Rhee S.Y."/>
            <person name="Sohng J.K."/>
        </authorList>
    </citation>
    <scope>NUCLEOTIDE SEQUENCE</scope>
    <source>
        <tissue evidence="2">Leaf</tissue>
    </source>
</reference>
<comment type="caution">
    <text evidence="2">The sequence shown here is derived from an EMBL/GenBank/DDBJ whole genome shotgun (WGS) entry which is preliminary data.</text>
</comment>
<accession>A0A834WZB6</accession>
<evidence type="ECO:0000313" key="2">
    <source>
        <dbReference type="EMBL" id="KAF7835266.1"/>
    </source>
</evidence>
<evidence type="ECO:0000313" key="3">
    <source>
        <dbReference type="Proteomes" id="UP000634136"/>
    </source>
</evidence>
<dbReference type="Proteomes" id="UP000634136">
    <property type="component" value="Unassembled WGS sequence"/>
</dbReference>
<feature type="region of interest" description="Disordered" evidence="1">
    <location>
        <begin position="168"/>
        <end position="221"/>
    </location>
</feature>
<protein>
    <submittedName>
        <fullName evidence="2">Uncharacterized protein</fullName>
    </submittedName>
</protein>
<feature type="compositionally biased region" description="Polar residues" evidence="1">
    <location>
        <begin position="193"/>
        <end position="210"/>
    </location>
</feature>
<keyword evidence="3" id="KW-1185">Reference proteome</keyword>
<organism evidence="2 3">
    <name type="scientific">Senna tora</name>
    <dbReference type="NCBI Taxonomy" id="362788"/>
    <lineage>
        <taxon>Eukaryota</taxon>
        <taxon>Viridiplantae</taxon>
        <taxon>Streptophyta</taxon>
        <taxon>Embryophyta</taxon>
        <taxon>Tracheophyta</taxon>
        <taxon>Spermatophyta</taxon>
        <taxon>Magnoliopsida</taxon>
        <taxon>eudicotyledons</taxon>
        <taxon>Gunneridae</taxon>
        <taxon>Pentapetalae</taxon>
        <taxon>rosids</taxon>
        <taxon>fabids</taxon>
        <taxon>Fabales</taxon>
        <taxon>Fabaceae</taxon>
        <taxon>Caesalpinioideae</taxon>
        <taxon>Cassia clade</taxon>
        <taxon>Senna</taxon>
    </lineage>
</organism>
<dbReference type="EMBL" id="JAAIUW010000004">
    <property type="protein sequence ID" value="KAF7835266.1"/>
    <property type="molecule type" value="Genomic_DNA"/>
</dbReference>
<sequence>MVSPGFGKTTVKHSMTQNADMRRESGTCNVCSAPCSSCMHFNRACMGSKAESSDENCRLGGTNQYSMDEGDVSSLRSRACESIQLAVSEASNMLSVNSSHDSLSENADSKQTSSSKCQDSKCLEGLDDNTSCISRASDPNLVSGSHPKNADRTNISCSSASVSLLGAKGSGSAPPFDMSSLPEIPSSKEADTDNSSPKIHSQYTQSQSGKSHLAVPSSMDMERDACSHIVEKSEFLTENIDSLLRKEIEPSVIY</sequence>
<dbReference type="OrthoDB" id="787137at2759"/>
<proteinExistence type="predicted"/>
<feature type="compositionally biased region" description="Polar residues" evidence="1">
    <location>
        <begin position="96"/>
        <end position="117"/>
    </location>
</feature>